<evidence type="ECO:0000256" key="2">
    <source>
        <dbReference type="ARBA" id="ARBA00022801"/>
    </source>
</evidence>
<keyword evidence="2" id="KW-0378">Hydrolase</keyword>
<dbReference type="Gene3D" id="2.30.42.10">
    <property type="match status" value="1"/>
</dbReference>
<accession>A0AAU9S0X3</accession>
<dbReference type="InterPro" id="IPR036034">
    <property type="entry name" value="PDZ_sf"/>
</dbReference>
<evidence type="ECO:0000313" key="6">
    <source>
        <dbReference type="EMBL" id="CAH2053024.1"/>
    </source>
</evidence>
<dbReference type="AlphaFoldDB" id="A0AAU9S0X3"/>
<organism evidence="6 7">
    <name type="scientific">Thlaspi arvense</name>
    <name type="common">Field penny-cress</name>
    <dbReference type="NCBI Taxonomy" id="13288"/>
    <lineage>
        <taxon>Eukaryota</taxon>
        <taxon>Viridiplantae</taxon>
        <taxon>Streptophyta</taxon>
        <taxon>Embryophyta</taxon>
        <taxon>Tracheophyta</taxon>
        <taxon>Spermatophyta</taxon>
        <taxon>Magnoliopsida</taxon>
        <taxon>eudicotyledons</taxon>
        <taxon>Gunneridae</taxon>
        <taxon>Pentapetalae</taxon>
        <taxon>rosids</taxon>
        <taxon>malvids</taxon>
        <taxon>Brassicales</taxon>
        <taxon>Brassicaceae</taxon>
        <taxon>Thlaspideae</taxon>
        <taxon>Thlaspi</taxon>
    </lineage>
</organism>
<dbReference type="InterPro" id="IPR041517">
    <property type="entry name" value="DEGP_PDZ"/>
</dbReference>
<sequence length="559" mass="62635">MIFRSCLGTVCRSSRARVRPGFISSVFFLLPRSNNVRDKPLPTATMVGRVLNGSYAFSSMSVLKSRKKKDQFVSTEAAATMTRRKIQTNTMQGDEKQLETEKSSSSPDESLLNSVVEVFCNCTVYNKSRPWLTSGMGMAYIGSGFAISGKKIFTNAHVVTEMNAITHVSVKKRGGSQIEYEARIEKISHECDLAILKIDNNEFWEDMEPLEFGDIPPLQEVVFIVGYPNGIDKICITKGFVREVRTREYIHSDTRLLTIVIDATTKCGNSGGPVLMGSKVIGVLCSVSRNTSFVIPTPIIQRFMTGGGGESGQHAVFGSLGLSYQFMENVYIRNYFKMGPNMTGVLINKVNLWNDIILAIDGVPIQDYGTDFLGNKEIISLDHLVSMKEPGETVLVKVLRKEKEREYNITLKPMKPHVTVQPYYNNLPSYYIFGGFVFVPLTKSYSPRHHCKCVLMDIYKTAGEQQVKISWVYSDDINEGYKSFKDLQVEKVKGVKVKNLKHLCELIVGCCTKDLRLDLEDDKVMILNYEFAKKSTSRVLKRLSITSAISNDLCLPSSA</sequence>
<evidence type="ECO:0000313" key="7">
    <source>
        <dbReference type="Proteomes" id="UP000836841"/>
    </source>
</evidence>
<dbReference type="PANTHER" id="PTHR45980:SF7">
    <property type="entry name" value="PROTEASE DO-LIKE 11, MITOCHONDRIAL-RELATED"/>
    <property type="match status" value="1"/>
</dbReference>
<keyword evidence="7" id="KW-1185">Reference proteome</keyword>
<keyword evidence="3" id="KW-0720">Serine protease</keyword>
<dbReference type="Proteomes" id="UP000836841">
    <property type="component" value="Chromosome 3"/>
</dbReference>
<dbReference type="PANTHER" id="PTHR45980">
    <property type="match status" value="1"/>
</dbReference>
<dbReference type="Gene3D" id="3.20.190.20">
    <property type="match status" value="1"/>
</dbReference>
<dbReference type="SUPFAM" id="SSF50494">
    <property type="entry name" value="Trypsin-like serine proteases"/>
    <property type="match status" value="1"/>
</dbReference>
<dbReference type="InterPro" id="IPR009003">
    <property type="entry name" value="Peptidase_S1_PA"/>
</dbReference>
<dbReference type="EMBL" id="OU466859">
    <property type="protein sequence ID" value="CAH2053024.1"/>
    <property type="molecule type" value="Genomic_DNA"/>
</dbReference>
<dbReference type="GO" id="GO:0004252">
    <property type="term" value="F:serine-type endopeptidase activity"/>
    <property type="evidence" value="ECO:0007669"/>
    <property type="project" value="TreeGrafter"/>
</dbReference>
<evidence type="ECO:0000256" key="1">
    <source>
        <dbReference type="ARBA" id="ARBA00022670"/>
    </source>
</evidence>
<feature type="domain" description="Protease Do-like PDZ" evidence="5">
    <location>
        <begin position="423"/>
        <end position="552"/>
    </location>
</feature>
<feature type="compositionally biased region" description="Basic and acidic residues" evidence="4">
    <location>
        <begin position="93"/>
        <end position="102"/>
    </location>
</feature>
<dbReference type="Gene3D" id="2.40.10.120">
    <property type="match status" value="1"/>
</dbReference>
<gene>
    <name evidence="6" type="ORF">TAV2_LOCUS9018</name>
</gene>
<feature type="non-terminal residue" evidence="6">
    <location>
        <position position="559"/>
    </location>
</feature>
<dbReference type="Pfam" id="PF17815">
    <property type="entry name" value="PDZ_3"/>
    <property type="match status" value="1"/>
</dbReference>
<keyword evidence="1" id="KW-0645">Protease</keyword>
<dbReference type="SUPFAM" id="SSF50156">
    <property type="entry name" value="PDZ domain-like"/>
    <property type="match status" value="1"/>
</dbReference>
<evidence type="ECO:0000256" key="4">
    <source>
        <dbReference type="SAM" id="MobiDB-lite"/>
    </source>
</evidence>
<reference evidence="6 7" key="1">
    <citation type="submission" date="2022-03" db="EMBL/GenBank/DDBJ databases">
        <authorList>
            <person name="Nunn A."/>
            <person name="Chopra R."/>
            <person name="Nunn A."/>
            <person name="Contreras Garrido A."/>
        </authorList>
    </citation>
    <scope>NUCLEOTIDE SEQUENCE [LARGE SCALE GENOMIC DNA]</scope>
</reference>
<dbReference type="GO" id="GO:0006508">
    <property type="term" value="P:proteolysis"/>
    <property type="evidence" value="ECO:0007669"/>
    <property type="project" value="UniProtKB-KW"/>
</dbReference>
<name>A0AAU9S0X3_THLAR</name>
<dbReference type="Pfam" id="PF13365">
    <property type="entry name" value="Trypsin_2"/>
    <property type="match status" value="1"/>
</dbReference>
<proteinExistence type="predicted"/>
<dbReference type="InterPro" id="IPR046449">
    <property type="entry name" value="DEGP_PDZ_sf"/>
</dbReference>
<feature type="region of interest" description="Disordered" evidence="4">
    <location>
        <begin position="83"/>
        <end position="109"/>
    </location>
</feature>
<evidence type="ECO:0000259" key="5">
    <source>
        <dbReference type="Pfam" id="PF17815"/>
    </source>
</evidence>
<evidence type="ECO:0000256" key="3">
    <source>
        <dbReference type="ARBA" id="ARBA00022825"/>
    </source>
</evidence>
<protein>
    <recommendedName>
        <fullName evidence="5">Protease Do-like PDZ domain-containing protein</fullName>
    </recommendedName>
</protein>